<dbReference type="Gene3D" id="3.10.250.10">
    <property type="entry name" value="SRCR-like domain"/>
    <property type="match status" value="4"/>
</dbReference>
<dbReference type="PANTHER" id="PTHR48071">
    <property type="entry name" value="SRCR DOMAIN-CONTAINING PROTEIN"/>
    <property type="match status" value="1"/>
</dbReference>
<feature type="non-terminal residue" evidence="5">
    <location>
        <position position="403"/>
    </location>
</feature>
<comment type="caution">
    <text evidence="2">Lacks conserved residue(s) required for the propagation of feature annotation.</text>
</comment>
<sequence length="403" mass="43960">MAGKSELRYSERRDNSSKSGELLHRFLLNICGREEESSESPLELCGKLGTSTTIDGTIRLVNGNLPNQGRVEVMHQGQWGTVCEAGFGNKTVDVICRQLGYNRGGISRTGAKYGEGTGPVWPSDIKCNGDEARLVSFRHRPWGLNNCGHYEDIGVICNNEQNDMDIRLVKLDGTPNDSSGRLEIYHNGEWGTVCNDDINNQVAIVVCRQLGHTVSSIRAAIWHSSNPGAGKIWMDNVKCGGMEHSLAECRHNAEGDVDLVPSGTNIFEGRVEIYHNGAWGTVCDDGFDSDNGRVVCSQLGLGYASHSSSAAYGQGTGNIWMDDVHCIGTETTLSTCPFNGWGVEDCDHIEDVGVECNNDIRLVGGDTEKNGRLEVFHNNIWGTVCDHGFDEIDALVACRQLGY</sequence>
<keyword evidence="4" id="KW-1185">Reference proteome</keyword>
<protein>
    <submittedName>
        <fullName evidence="5">Scavenger receptor cysteine-rich domain superfamily protein-like</fullName>
    </submittedName>
</protein>
<feature type="disulfide bond" evidence="2">
    <location>
        <begin position="96"/>
        <end position="157"/>
    </location>
</feature>
<feature type="domain" description="SRCR" evidence="3">
    <location>
        <begin position="166"/>
        <end position="252"/>
    </location>
</feature>
<feature type="disulfide bond" evidence="2">
    <location>
        <begin position="83"/>
        <end position="147"/>
    </location>
</feature>
<dbReference type="Pfam" id="PF00530">
    <property type="entry name" value="SRCR"/>
    <property type="match status" value="4"/>
</dbReference>
<dbReference type="GeneID" id="100370958"/>
<gene>
    <name evidence="5" type="primary">LOC100370958</name>
</gene>
<feature type="disulfide bond" evidence="2">
    <location>
        <begin position="326"/>
        <end position="336"/>
    </location>
</feature>
<organism evidence="4 5">
    <name type="scientific">Saccoglossus kowalevskii</name>
    <name type="common">Acorn worm</name>
    <dbReference type="NCBI Taxonomy" id="10224"/>
    <lineage>
        <taxon>Eukaryota</taxon>
        <taxon>Metazoa</taxon>
        <taxon>Hemichordata</taxon>
        <taxon>Enteropneusta</taxon>
        <taxon>Harrimaniidae</taxon>
        <taxon>Saccoglossus</taxon>
    </lineage>
</organism>
<dbReference type="SMART" id="SM00202">
    <property type="entry name" value="SR"/>
    <property type="match status" value="3"/>
</dbReference>
<dbReference type="Proteomes" id="UP000694865">
    <property type="component" value="Unplaced"/>
</dbReference>
<keyword evidence="1 2" id="KW-1015">Disulfide bond</keyword>
<feature type="disulfide bond" evidence="2">
    <location>
        <begin position="239"/>
        <end position="249"/>
    </location>
</feature>
<feature type="domain" description="SRCR" evidence="3">
    <location>
        <begin position="58"/>
        <end position="158"/>
    </location>
</feature>
<evidence type="ECO:0000313" key="4">
    <source>
        <dbReference type="Proteomes" id="UP000694865"/>
    </source>
</evidence>
<dbReference type="RefSeq" id="XP_006817471.1">
    <property type="nucleotide sequence ID" value="XM_006817408.1"/>
</dbReference>
<evidence type="ECO:0000256" key="1">
    <source>
        <dbReference type="ARBA" id="ARBA00023157"/>
    </source>
</evidence>
<name>A0ABM0MBT0_SACKO</name>
<dbReference type="PRINTS" id="PR00258">
    <property type="entry name" value="SPERACTRCPTR"/>
</dbReference>
<dbReference type="InterPro" id="IPR036772">
    <property type="entry name" value="SRCR-like_dom_sf"/>
</dbReference>
<dbReference type="InterPro" id="IPR001190">
    <property type="entry name" value="SRCR"/>
</dbReference>
<evidence type="ECO:0000259" key="3">
    <source>
        <dbReference type="PROSITE" id="PS50287"/>
    </source>
</evidence>
<dbReference type="PROSITE" id="PS50287">
    <property type="entry name" value="SRCR_2"/>
    <property type="match status" value="4"/>
</dbReference>
<proteinExistence type="predicted"/>
<accession>A0ABM0MBT0</accession>
<evidence type="ECO:0000313" key="5">
    <source>
        <dbReference type="RefSeq" id="XP_006817471.1"/>
    </source>
</evidence>
<dbReference type="SUPFAM" id="SSF56487">
    <property type="entry name" value="SRCR-like"/>
    <property type="match status" value="4"/>
</dbReference>
<reference evidence="5" key="1">
    <citation type="submission" date="2025-08" db="UniProtKB">
        <authorList>
            <consortium name="RefSeq"/>
        </authorList>
    </citation>
    <scope>IDENTIFICATION</scope>
    <source>
        <tissue evidence="5">Testes</tissue>
    </source>
</reference>
<feature type="domain" description="SRCR" evidence="3">
    <location>
        <begin position="360"/>
        <end position="403"/>
    </location>
</feature>
<evidence type="ECO:0000256" key="2">
    <source>
        <dbReference type="PROSITE-ProRule" id="PRU00196"/>
    </source>
</evidence>
<dbReference type="PROSITE" id="PS00420">
    <property type="entry name" value="SRCR_1"/>
    <property type="match status" value="2"/>
</dbReference>
<feature type="domain" description="SRCR" evidence="3">
    <location>
        <begin position="257"/>
        <end position="357"/>
    </location>
</feature>
<dbReference type="PANTHER" id="PTHR48071:SF18">
    <property type="entry name" value="DELETED IN MALIGNANT BRAIN TUMORS 1 PROTEIN-RELATED"/>
    <property type="match status" value="1"/>
</dbReference>